<gene>
    <name evidence="1" type="ORF">XK09_00735</name>
</gene>
<sequence length="156" mass="18006">MNKTKFNFIILAIFITIFTGCTHQPKYSNSVLFSFITPNLRISDAGFIHHYQNQTQIQIYNSGSVILNLKLAQNICINAVCSDRQSFNTKYLKSAHYDEIIDDIISKKPIYEAKNLNLNSCGFKQEIAMLSYEVCDDLVKFIDNQNRVKIIIRELK</sequence>
<comment type="caution">
    <text evidence="1">The sequence shown here is derived from an EMBL/GenBank/DDBJ whole genome shotgun (WGS) entry which is preliminary data.</text>
</comment>
<dbReference type="PROSITE" id="PS51257">
    <property type="entry name" value="PROKAR_LIPOPROTEIN"/>
    <property type="match status" value="1"/>
</dbReference>
<protein>
    <recommendedName>
        <fullName evidence="3">Lipoprotein</fullName>
    </recommendedName>
</protein>
<dbReference type="EMBL" id="VOAV01000004">
    <property type="protein sequence ID" value="TWO31011.1"/>
    <property type="molecule type" value="Genomic_DNA"/>
</dbReference>
<proteinExistence type="predicted"/>
<evidence type="ECO:0008006" key="3">
    <source>
        <dbReference type="Google" id="ProtNLM"/>
    </source>
</evidence>
<organism evidence="1 2">
    <name type="scientific">Campylobacter lanienae</name>
    <dbReference type="NCBI Taxonomy" id="75658"/>
    <lineage>
        <taxon>Bacteria</taxon>
        <taxon>Pseudomonadati</taxon>
        <taxon>Campylobacterota</taxon>
        <taxon>Epsilonproteobacteria</taxon>
        <taxon>Campylobacterales</taxon>
        <taxon>Campylobacteraceae</taxon>
        <taxon>Campylobacter</taxon>
    </lineage>
</organism>
<keyword evidence="2" id="KW-1185">Reference proteome</keyword>
<dbReference type="RefSeq" id="WP_096013770.1">
    <property type="nucleotide sequence ID" value="NZ_CAKOEJ010000003.1"/>
</dbReference>
<evidence type="ECO:0000313" key="1">
    <source>
        <dbReference type="EMBL" id="TWO31011.1"/>
    </source>
</evidence>
<evidence type="ECO:0000313" key="2">
    <source>
        <dbReference type="Proteomes" id="UP000321599"/>
    </source>
</evidence>
<dbReference type="Proteomes" id="UP000321599">
    <property type="component" value="Unassembled WGS sequence"/>
</dbReference>
<name>A0ABY3GAG8_9BACT</name>
<accession>A0ABY3GAG8</accession>
<reference evidence="1 2" key="1">
    <citation type="submission" date="2019-07" db="EMBL/GenBank/DDBJ databases">
        <title>Rapid identification of Enteric Bacteria from Whole Genome Sequences (WGS) using Average Nucleotide Identity (ANI).</title>
        <authorList>
            <person name="Lane C."/>
        </authorList>
    </citation>
    <scope>NUCLEOTIDE SEQUENCE [LARGE SCALE GENOMIC DNA]</scope>
    <source>
        <strain evidence="1 2">2013D-9588</strain>
    </source>
</reference>